<keyword evidence="3" id="KW-1185">Reference proteome</keyword>
<keyword evidence="2" id="KW-0413">Isomerase</keyword>
<feature type="domain" description="SIS" evidence="1">
    <location>
        <begin position="35"/>
        <end position="178"/>
    </location>
</feature>
<dbReference type="InterPro" id="IPR050986">
    <property type="entry name" value="GutQ/KpsF_isomerases"/>
</dbReference>
<dbReference type="PANTHER" id="PTHR42745:SF1">
    <property type="entry name" value="ARABINOSE 5-PHOSPHATE ISOMERASE KDSD"/>
    <property type="match status" value="1"/>
</dbReference>
<reference evidence="2 3" key="1">
    <citation type="submission" date="2016-10" db="EMBL/GenBank/DDBJ databases">
        <authorList>
            <person name="de Groot N.N."/>
        </authorList>
    </citation>
    <scope>NUCLEOTIDE SEQUENCE [LARGE SCALE GENOMIC DNA]</scope>
    <source>
        <strain evidence="2 3">CGMCC 1.9159</strain>
    </source>
</reference>
<dbReference type="STRING" id="686624.SAMN04488242_0990"/>
<evidence type="ECO:0000259" key="1">
    <source>
        <dbReference type="PROSITE" id="PS51464"/>
    </source>
</evidence>
<dbReference type="InterPro" id="IPR001347">
    <property type="entry name" value="SIS_dom"/>
</dbReference>
<sequence>MDVNEVIRAAKGRIAASGAAVAAVAEAIDESFVRAASLIIDCPGKVFIGGSGTSGAVAHRMAHVLSVTGTPSIYFSPMDSLHGGAGVVDARDVVLLISKGGASQEVLDCADVMRARGSTVIALTRSHDTDLARRADISLALDVPQDTELGGVVATGITLAQAAWGDALAEVLMRARGYTLRQFHATHPAGAVGLLDELPADLPPLTLPSHDRTRSEASHG</sequence>
<dbReference type="GO" id="GO:0016853">
    <property type="term" value="F:isomerase activity"/>
    <property type="evidence" value="ECO:0007669"/>
    <property type="project" value="UniProtKB-KW"/>
</dbReference>
<dbReference type="EMBL" id="FNGP01000001">
    <property type="protein sequence ID" value="SDL25576.1"/>
    <property type="molecule type" value="Genomic_DNA"/>
</dbReference>
<dbReference type="Gene3D" id="3.40.50.10490">
    <property type="entry name" value="Glucose-6-phosphate isomerase like protein, domain 1"/>
    <property type="match status" value="1"/>
</dbReference>
<proteinExistence type="predicted"/>
<dbReference type="InterPro" id="IPR046348">
    <property type="entry name" value="SIS_dom_sf"/>
</dbReference>
<evidence type="ECO:0000313" key="3">
    <source>
        <dbReference type="Proteomes" id="UP000199475"/>
    </source>
</evidence>
<dbReference type="Pfam" id="PF01380">
    <property type="entry name" value="SIS"/>
    <property type="match status" value="1"/>
</dbReference>
<dbReference type="GO" id="GO:1901135">
    <property type="term" value="P:carbohydrate derivative metabolic process"/>
    <property type="evidence" value="ECO:0007669"/>
    <property type="project" value="InterPro"/>
</dbReference>
<organism evidence="2 3">
    <name type="scientific">Tessaracoccus oleiagri</name>
    <dbReference type="NCBI Taxonomy" id="686624"/>
    <lineage>
        <taxon>Bacteria</taxon>
        <taxon>Bacillati</taxon>
        <taxon>Actinomycetota</taxon>
        <taxon>Actinomycetes</taxon>
        <taxon>Propionibacteriales</taxon>
        <taxon>Propionibacteriaceae</taxon>
        <taxon>Tessaracoccus</taxon>
    </lineage>
</organism>
<dbReference type="PANTHER" id="PTHR42745">
    <property type="match status" value="1"/>
</dbReference>
<dbReference type="PROSITE" id="PS51464">
    <property type="entry name" value="SIS"/>
    <property type="match status" value="1"/>
</dbReference>
<dbReference type="GO" id="GO:0097367">
    <property type="term" value="F:carbohydrate derivative binding"/>
    <property type="evidence" value="ECO:0007669"/>
    <property type="project" value="InterPro"/>
</dbReference>
<accession>A0A1G9IKF5</accession>
<name>A0A1G9IKF5_9ACTN</name>
<dbReference type="Proteomes" id="UP000199475">
    <property type="component" value="Unassembled WGS sequence"/>
</dbReference>
<dbReference type="AlphaFoldDB" id="A0A1G9IKF5"/>
<protein>
    <submittedName>
        <fullName evidence="2">Arabinose-5-phosphate isomerase</fullName>
    </submittedName>
</protein>
<gene>
    <name evidence="2" type="ORF">SAMN04488242_0990</name>
</gene>
<evidence type="ECO:0000313" key="2">
    <source>
        <dbReference type="EMBL" id="SDL25576.1"/>
    </source>
</evidence>
<dbReference type="SUPFAM" id="SSF53697">
    <property type="entry name" value="SIS domain"/>
    <property type="match status" value="1"/>
</dbReference>